<dbReference type="Proteomes" id="UP000291189">
    <property type="component" value="Unassembled WGS sequence"/>
</dbReference>
<feature type="region of interest" description="Disordered" evidence="1">
    <location>
        <begin position="51"/>
        <end position="89"/>
    </location>
</feature>
<keyword evidence="2" id="KW-1133">Transmembrane helix</keyword>
<dbReference type="OrthoDB" id="3859571at2"/>
<feature type="region of interest" description="Disordered" evidence="1">
    <location>
        <begin position="587"/>
        <end position="629"/>
    </location>
</feature>
<dbReference type="NCBIfam" id="NF042935">
    <property type="entry name" value="SCO6880_fam"/>
    <property type="match status" value="1"/>
</dbReference>
<dbReference type="AlphaFoldDB" id="A0A4Q5J9X0"/>
<keyword evidence="2" id="KW-0812">Transmembrane</keyword>
<dbReference type="InterPro" id="IPR050051">
    <property type="entry name" value="EccE_dom"/>
</dbReference>
<evidence type="ECO:0000313" key="4">
    <source>
        <dbReference type="EMBL" id="RYU14798.1"/>
    </source>
</evidence>
<dbReference type="InterPro" id="IPR049978">
    <property type="entry name" value="SCO6880-like"/>
</dbReference>
<evidence type="ECO:0000256" key="2">
    <source>
        <dbReference type="SAM" id="Phobius"/>
    </source>
</evidence>
<feature type="compositionally biased region" description="Basic residues" evidence="1">
    <location>
        <begin position="1"/>
        <end position="20"/>
    </location>
</feature>
<protein>
    <recommendedName>
        <fullName evidence="3">Type VII secretion system protein EccE domain-containing protein</fullName>
    </recommendedName>
</protein>
<feature type="region of interest" description="Disordered" evidence="1">
    <location>
        <begin position="1"/>
        <end position="28"/>
    </location>
</feature>
<evidence type="ECO:0000313" key="5">
    <source>
        <dbReference type="Proteomes" id="UP000291189"/>
    </source>
</evidence>
<dbReference type="Pfam" id="PF11203">
    <property type="entry name" value="EccE"/>
    <property type="match status" value="1"/>
</dbReference>
<feature type="region of interest" description="Disordered" evidence="1">
    <location>
        <begin position="641"/>
        <end position="675"/>
    </location>
</feature>
<organism evidence="4 5">
    <name type="scientific">Nocardioides iriomotensis</name>
    <dbReference type="NCBI Taxonomy" id="715784"/>
    <lineage>
        <taxon>Bacteria</taxon>
        <taxon>Bacillati</taxon>
        <taxon>Actinomycetota</taxon>
        <taxon>Actinomycetes</taxon>
        <taxon>Propionibacteriales</taxon>
        <taxon>Nocardioidaceae</taxon>
        <taxon>Nocardioides</taxon>
    </lineage>
</organism>
<sequence length="693" mass="76449">MPPPRPRRVRHPRLPVHRPARQGERSPAEWGWPWSLARSWPARQLPFRHVSPSRSPRRALGTTRRHLRPSTVPAARKEPIVSGTTDSEPTYLFGPRDRRTLLLGLRLSQILLLAMGAATMLTGLLRGGSVWTALGVSALVISAMLAFLPVQERPLVDWLRPVLNHAYGRITGQATYLGGPWALHAPTGGLRQLRLPGIAARCLVRCFDVGRGEVAIIRQGSRWTAVLQVTAPAFPLADRGTQEGRVQAWGSLLAQLGQEGSRIASFQWLERTIPDTGKGLTDWWSRHGDPDAPSARSYEQLIANAGPAATKHETFVAVTIDERRARRAIRSSGGGPDGTARVLAQELAWVESGLQRSDVEVQAWLGAAELGRLIRTQYDPQASHHIDRRGADGLGTGVHLRAAGPMAARAEFSHYRTDSGFHAVYWVASWPRMQVQAAWLYPLLVLGGVRRTISVTAEPVPQSKSFREVRSAKVQKLTDEAQRDRFGQVDSALDHEEHQSLLRRERELVQGHVEYRFTGYVTVSAVTRSELEDACAQVEQAAVRSVLEVRRIYGEQDQAFAVAALPLGRGSDERPALAAAHYAARATHRSATTLGAREASESRCKTTRRLPRDPCGPSPLATEAPQGTPWDLTLRLRGASCERRPCPSSHAAPGPPRHHGQPAGPVPVRRGDRSRVRGMLRRTRDRIGRLLRL</sequence>
<evidence type="ECO:0000259" key="3">
    <source>
        <dbReference type="Pfam" id="PF11203"/>
    </source>
</evidence>
<feature type="transmembrane region" description="Helical" evidence="2">
    <location>
        <begin position="130"/>
        <end position="150"/>
    </location>
</feature>
<reference evidence="4 5" key="1">
    <citation type="submission" date="2019-01" db="EMBL/GenBank/DDBJ databases">
        <title>Nocardioides guangzhouensis sp. nov., an actinobacterium isolated from soil.</title>
        <authorList>
            <person name="Fu Y."/>
            <person name="Cai Y."/>
            <person name="Lin Z."/>
            <person name="Chen P."/>
        </authorList>
    </citation>
    <scope>NUCLEOTIDE SEQUENCE [LARGE SCALE GENOMIC DNA]</scope>
    <source>
        <strain evidence="4 5">NBRC 105384</strain>
    </source>
</reference>
<proteinExistence type="predicted"/>
<comment type="caution">
    <text evidence="4">The sequence shown here is derived from an EMBL/GenBank/DDBJ whole genome shotgun (WGS) entry which is preliminary data.</text>
</comment>
<keyword evidence="5" id="KW-1185">Reference proteome</keyword>
<name>A0A4Q5J9X0_9ACTN</name>
<feature type="domain" description="Type VII secretion system protein EccE" evidence="3">
    <location>
        <begin position="309"/>
        <end position="427"/>
    </location>
</feature>
<evidence type="ECO:0000256" key="1">
    <source>
        <dbReference type="SAM" id="MobiDB-lite"/>
    </source>
</evidence>
<keyword evidence="2" id="KW-0472">Membrane</keyword>
<accession>A0A4Q5J9X0</accession>
<gene>
    <name evidence="4" type="ORF">ETU37_02075</name>
</gene>
<dbReference type="EMBL" id="SDPU01000009">
    <property type="protein sequence ID" value="RYU14798.1"/>
    <property type="molecule type" value="Genomic_DNA"/>
</dbReference>